<evidence type="ECO:0000313" key="2">
    <source>
        <dbReference type="EMBL" id="PZP89612.1"/>
    </source>
</evidence>
<reference evidence="2 3" key="1">
    <citation type="submission" date="2017-08" db="EMBL/GenBank/DDBJ databases">
        <title>Infants hospitalized years apart are colonized by the same room-sourced microbial strains.</title>
        <authorList>
            <person name="Brooks B."/>
            <person name="Olm M.R."/>
            <person name="Firek B.A."/>
            <person name="Baker R."/>
            <person name="Thomas B.C."/>
            <person name="Morowitz M.J."/>
            <person name="Banfield J.F."/>
        </authorList>
    </citation>
    <scope>NUCLEOTIDE SEQUENCE [LARGE SCALE GENOMIC DNA]</scope>
    <source>
        <strain evidence="2">S2_006_000_R1_57</strain>
    </source>
</reference>
<evidence type="ECO:0000313" key="3">
    <source>
        <dbReference type="Proteomes" id="UP000248606"/>
    </source>
</evidence>
<accession>A0A2W5KAS1</accession>
<proteinExistence type="predicted"/>
<dbReference type="EMBL" id="QFOZ01000001">
    <property type="protein sequence ID" value="PZP89612.1"/>
    <property type="molecule type" value="Genomic_DNA"/>
</dbReference>
<dbReference type="Pfam" id="PF11228">
    <property type="entry name" value="DUF3027"/>
    <property type="match status" value="1"/>
</dbReference>
<evidence type="ECO:0000256" key="1">
    <source>
        <dbReference type="SAM" id="MobiDB-lite"/>
    </source>
</evidence>
<sequence length="262" mass="28574">MSDDIAKIDTSEKTDSLVTPEAEKIARHAIADLNAGNAGELLGVLREDPHSITYRFSADIRGYRGWEWHVVLSGDTEHPTLNELALIPGDKALLAPPWIPWEERLQPGDLSDNDILPVADNDPRLVPGYMDSGDAELDDAAMPIGYGRERVLSPEGRDEAATRWEKSEYGPQSNRAKRAPAHCESCGFYAPLAGALKASFGVCTNKLSADGHVVHAHYGCGAHSSIREDFSAVQPAAMYFDDAEFDVVTVAANQETDKEEQQ</sequence>
<dbReference type="InterPro" id="IPR021391">
    <property type="entry name" value="DUF3027"/>
</dbReference>
<dbReference type="AlphaFoldDB" id="A0A2W5KAS1"/>
<name>A0A2W5KAS1_9ACTN</name>
<feature type="compositionally biased region" description="Basic and acidic residues" evidence="1">
    <location>
        <begin position="155"/>
        <end position="168"/>
    </location>
</feature>
<gene>
    <name evidence="2" type="ORF">DI579_00030</name>
</gene>
<dbReference type="Proteomes" id="UP000248606">
    <property type="component" value="Unassembled WGS sequence"/>
</dbReference>
<dbReference type="RefSeq" id="WP_290599260.1">
    <property type="nucleotide sequence ID" value="NZ_CAKZIO010000003.1"/>
</dbReference>
<feature type="region of interest" description="Disordered" evidence="1">
    <location>
        <begin position="155"/>
        <end position="175"/>
    </location>
</feature>
<protein>
    <submittedName>
        <fullName evidence="2">DUF3027 domain-containing protein</fullName>
    </submittedName>
</protein>
<organism evidence="2 3">
    <name type="scientific">Lawsonella clevelandensis</name>
    <dbReference type="NCBI Taxonomy" id="1528099"/>
    <lineage>
        <taxon>Bacteria</taxon>
        <taxon>Bacillati</taxon>
        <taxon>Actinomycetota</taxon>
        <taxon>Actinomycetes</taxon>
        <taxon>Mycobacteriales</taxon>
        <taxon>Lawsonellaceae</taxon>
        <taxon>Lawsonella</taxon>
    </lineage>
</organism>
<comment type="caution">
    <text evidence="2">The sequence shown here is derived from an EMBL/GenBank/DDBJ whole genome shotgun (WGS) entry which is preliminary data.</text>
</comment>